<protein>
    <submittedName>
        <fullName evidence="1">Uncharacterized protein</fullName>
    </submittedName>
</protein>
<name>A0ABV1HP74_9FIRM</name>
<proteinExistence type="predicted"/>
<dbReference type="EMBL" id="JBBMFJ010000032">
    <property type="protein sequence ID" value="MEQ2564127.1"/>
    <property type="molecule type" value="Genomic_DNA"/>
</dbReference>
<gene>
    <name evidence="1" type="ORF">WMO41_13310</name>
</gene>
<evidence type="ECO:0000313" key="1">
    <source>
        <dbReference type="EMBL" id="MEQ2564127.1"/>
    </source>
</evidence>
<accession>A0ABV1HP74</accession>
<sequence length="76" mass="9115">MRIWRPGRCTTESQLIYRFCQEKAGIGIDADIHEESELPEGLRKIELCDAIPWKKNRRTLWSWQLDPARLFRQSRD</sequence>
<keyword evidence="2" id="KW-1185">Reference proteome</keyword>
<organism evidence="1 2">
    <name type="scientific">Ventrimonas faecis</name>
    <dbReference type="NCBI Taxonomy" id="3133170"/>
    <lineage>
        <taxon>Bacteria</taxon>
        <taxon>Bacillati</taxon>
        <taxon>Bacillota</taxon>
        <taxon>Clostridia</taxon>
        <taxon>Lachnospirales</taxon>
        <taxon>Lachnospiraceae</taxon>
        <taxon>Ventrimonas</taxon>
    </lineage>
</organism>
<dbReference type="Proteomes" id="UP001437460">
    <property type="component" value="Unassembled WGS sequence"/>
</dbReference>
<evidence type="ECO:0000313" key="2">
    <source>
        <dbReference type="Proteomes" id="UP001437460"/>
    </source>
</evidence>
<reference evidence="1 2" key="1">
    <citation type="submission" date="2024-03" db="EMBL/GenBank/DDBJ databases">
        <title>Human intestinal bacterial collection.</title>
        <authorList>
            <person name="Pauvert C."/>
            <person name="Hitch T.C.A."/>
            <person name="Clavel T."/>
        </authorList>
    </citation>
    <scope>NUCLEOTIDE SEQUENCE [LARGE SCALE GENOMIC DNA]</scope>
    <source>
        <strain evidence="1 2">CLA-AP-H27</strain>
    </source>
</reference>
<comment type="caution">
    <text evidence="1">The sequence shown here is derived from an EMBL/GenBank/DDBJ whole genome shotgun (WGS) entry which is preliminary data.</text>
</comment>
<dbReference type="RefSeq" id="WP_349230178.1">
    <property type="nucleotide sequence ID" value="NZ_JBBMFJ010000032.1"/>
</dbReference>